<organism evidence="2">
    <name type="scientific">Eucalyptus grandis</name>
    <name type="common">Flooded gum</name>
    <dbReference type="NCBI Taxonomy" id="71139"/>
    <lineage>
        <taxon>Eukaryota</taxon>
        <taxon>Viridiplantae</taxon>
        <taxon>Streptophyta</taxon>
        <taxon>Embryophyta</taxon>
        <taxon>Tracheophyta</taxon>
        <taxon>Spermatophyta</taxon>
        <taxon>Magnoliopsida</taxon>
        <taxon>eudicotyledons</taxon>
        <taxon>Gunneridae</taxon>
        <taxon>Pentapetalae</taxon>
        <taxon>rosids</taxon>
        <taxon>malvids</taxon>
        <taxon>Myrtales</taxon>
        <taxon>Myrtaceae</taxon>
        <taxon>Myrtoideae</taxon>
        <taxon>Eucalypteae</taxon>
        <taxon>Eucalyptus</taxon>
    </lineage>
</organism>
<reference evidence="2" key="1">
    <citation type="submission" date="2013-07" db="EMBL/GenBank/DDBJ databases">
        <title>The genome of Eucalyptus grandis.</title>
        <authorList>
            <person name="Schmutz J."/>
            <person name="Hayes R."/>
            <person name="Myburg A."/>
            <person name="Tuskan G."/>
            <person name="Grattapaglia D."/>
            <person name="Rokhsar D.S."/>
        </authorList>
    </citation>
    <scope>NUCLEOTIDE SEQUENCE</scope>
    <source>
        <tissue evidence="2">Leaf extractions</tissue>
    </source>
</reference>
<dbReference type="InParanoid" id="A0A059AEU6"/>
<dbReference type="Gramene" id="KCW52171">
    <property type="protein sequence ID" value="KCW52171"/>
    <property type="gene ID" value="EUGRSUZ_J01609"/>
</dbReference>
<proteinExistence type="predicted"/>
<gene>
    <name evidence="2" type="ORF">EUGRSUZ_J01609</name>
</gene>
<protein>
    <submittedName>
        <fullName evidence="2">Uncharacterized protein</fullName>
    </submittedName>
</protein>
<dbReference type="EMBL" id="KK198762">
    <property type="protein sequence ID" value="KCW52171.1"/>
    <property type="molecule type" value="Genomic_DNA"/>
</dbReference>
<feature type="region of interest" description="Disordered" evidence="1">
    <location>
        <begin position="1"/>
        <end position="30"/>
    </location>
</feature>
<dbReference type="AlphaFoldDB" id="A0A059AEU6"/>
<name>A0A059AEU6_EUCGR</name>
<evidence type="ECO:0000256" key="1">
    <source>
        <dbReference type="SAM" id="MobiDB-lite"/>
    </source>
</evidence>
<sequence>MKNRSGAVGSKKKGVSGKEGRKSSARGEPTKWSKCELEIACLGCASLIQIATLDRSSSSSPAAARRESRLFSFFFY</sequence>
<accession>A0A059AEU6</accession>
<evidence type="ECO:0000313" key="2">
    <source>
        <dbReference type="EMBL" id="KCW52171.1"/>
    </source>
</evidence>